<feature type="region of interest" description="Disordered" evidence="1">
    <location>
        <begin position="59"/>
        <end position="96"/>
    </location>
</feature>
<evidence type="ECO:0000313" key="3">
    <source>
        <dbReference type="Proteomes" id="UP000238296"/>
    </source>
</evidence>
<name>A0A2S8BL56_9MYCO</name>
<accession>A0A2S8BL56</accession>
<organism evidence="2 3">
    <name type="scientific">Mycobacterium talmoniae</name>
    <dbReference type="NCBI Taxonomy" id="1858794"/>
    <lineage>
        <taxon>Bacteria</taxon>
        <taxon>Bacillati</taxon>
        <taxon>Actinomycetota</taxon>
        <taxon>Actinomycetes</taxon>
        <taxon>Mycobacteriales</taxon>
        <taxon>Mycobacteriaceae</taxon>
        <taxon>Mycobacterium</taxon>
    </lineage>
</organism>
<reference evidence="2 3" key="1">
    <citation type="journal article" date="2017" name="Int. J. Syst. Evol. Microbiol.">
        <title>Mycobacterium talmoniae sp. nov., a slowly growing mycobacterium isolated from human respiratory samples.</title>
        <authorList>
            <person name="Davidson R.M."/>
            <person name="DeGroote M.A."/>
            <person name="Marola J.L."/>
            <person name="Buss S."/>
            <person name="Jones V."/>
            <person name="McNeil M.R."/>
            <person name="Freifeld A.G."/>
            <person name="Elaine Epperson L."/>
            <person name="Hasan N.A."/>
            <person name="Jackson M."/>
            <person name="Iwen P.C."/>
            <person name="Salfinger M."/>
            <person name="Strong M."/>
        </authorList>
    </citation>
    <scope>NUCLEOTIDE SEQUENCE [LARGE SCALE GENOMIC DNA]</scope>
    <source>
        <strain evidence="2 3">ATCC BAA-2683</strain>
    </source>
</reference>
<evidence type="ECO:0000256" key="1">
    <source>
        <dbReference type="SAM" id="MobiDB-lite"/>
    </source>
</evidence>
<evidence type="ECO:0000313" key="2">
    <source>
        <dbReference type="EMBL" id="PQM47363.1"/>
    </source>
</evidence>
<gene>
    <name evidence="2" type="ORF">C1Y40_02440</name>
</gene>
<dbReference type="EMBL" id="PPEA01000348">
    <property type="protein sequence ID" value="PQM47363.1"/>
    <property type="molecule type" value="Genomic_DNA"/>
</dbReference>
<dbReference type="PROSITE" id="PS51257">
    <property type="entry name" value="PROKAR_LIPOPROTEIN"/>
    <property type="match status" value="1"/>
</dbReference>
<proteinExistence type="predicted"/>
<feature type="compositionally biased region" description="Low complexity" evidence="1">
    <location>
        <begin position="71"/>
        <end position="82"/>
    </location>
</feature>
<dbReference type="AlphaFoldDB" id="A0A2S8BL56"/>
<dbReference type="Proteomes" id="UP000238296">
    <property type="component" value="Unassembled WGS sequence"/>
</dbReference>
<protein>
    <submittedName>
        <fullName evidence="2">Uncharacterized protein</fullName>
    </submittedName>
</protein>
<sequence>MSCRVNASVPDSTVAPAALVACAASSNSLDPDARVRLNAVSSATAMRWMRSKSLTNSGYDGPIASRTVTISSPTMGPSMPSSLAERITRRSSRRST</sequence>
<comment type="caution">
    <text evidence="2">The sequence shown here is derived from an EMBL/GenBank/DDBJ whole genome shotgun (WGS) entry which is preliminary data.</text>
</comment>